<evidence type="ECO:0000313" key="12">
    <source>
        <dbReference type="Proteomes" id="UP000555728"/>
    </source>
</evidence>
<protein>
    <submittedName>
        <fullName evidence="11">Acetylornithine deacetylase</fullName>
        <ecNumber evidence="11">3.5.1.16</ecNumber>
    </submittedName>
</protein>
<dbReference type="InterPro" id="IPR050072">
    <property type="entry name" value="Peptidase_M20A"/>
</dbReference>
<evidence type="ECO:0000259" key="10">
    <source>
        <dbReference type="Pfam" id="PF07687"/>
    </source>
</evidence>
<gene>
    <name evidence="11" type="ORF">GGD88_003313</name>
</gene>
<dbReference type="EMBL" id="JACIGI010000041">
    <property type="protein sequence ID" value="MBB4287563.1"/>
    <property type="molecule type" value="Genomic_DNA"/>
</dbReference>
<dbReference type="InterPro" id="IPR011650">
    <property type="entry name" value="Peptidase_M20_dimer"/>
</dbReference>
<dbReference type="NCBIfam" id="NF005710">
    <property type="entry name" value="PRK07522.1"/>
    <property type="match status" value="1"/>
</dbReference>
<dbReference type="EC" id="3.5.1.16" evidence="11"/>
<evidence type="ECO:0000256" key="3">
    <source>
        <dbReference type="ARBA" id="ARBA00022490"/>
    </source>
</evidence>
<dbReference type="GO" id="GO:0008777">
    <property type="term" value="F:acetylornithine deacetylase activity"/>
    <property type="evidence" value="ECO:0007669"/>
    <property type="project" value="UniProtKB-EC"/>
</dbReference>
<dbReference type="Pfam" id="PF01546">
    <property type="entry name" value="Peptidase_M20"/>
    <property type="match status" value="1"/>
</dbReference>
<proteinExistence type="inferred from homology"/>
<dbReference type="PANTHER" id="PTHR43808">
    <property type="entry name" value="ACETYLORNITHINE DEACETYLASE"/>
    <property type="match status" value="1"/>
</dbReference>
<keyword evidence="12" id="KW-1185">Reference proteome</keyword>
<evidence type="ECO:0000256" key="4">
    <source>
        <dbReference type="ARBA" id="ARBA00022571"/>
    </source>
</evidence>
<keyword evidence="7 11" id="KW-0378">Hydrolase</keyword>
<dbReference type="PROSITE" id="PS00758">
    <property type="entry name" value="ARGE_DAPE_CPG2_1"/>
    <property type="match status" value="1"/>
</dbReference>
<dbReference type="InterPro" id="IPR001261">
    <property type="entry name" value="ArgE/DapE_CS"/>
</dbReference>
<keyword evidence="9" id="KW-0170">Cobalt</keyword>
<reference evidence="11 12" key="1">
    <citation type="submission" date="2020-08" db="EMBL/GenBank/DDBJ databases">
        <title>Genome sequencing of Purple Non-Sulfur Bacteria from various extreme environments.</title>
        <authorList>
            <person name="Mayer M."/>
        </authorList>
    </citation>
    <scope>NUCLEOTIDE SEQUENCE [LARGE SCALE GENOMIC DNA]</scope>
    <source>
        <strain evidence="11 12">JA135</strain>
    </source>
</reference>
<evidence type="ECO:0000256" key="1">
    <source>
        <dbReference type="ARBA" id="ARBA00001947"/>
    </source>
</evidence>
<dbReference type="InterPro" id="IPR010169">
    <property type="entry name" value="AcOrn-deacetyl"/>
</dbReference>
<comment type="cofactor">
    <cofactor evidence="1">
        <name>Zn(2+)</name>
        <dbReference type="ChEBI" id="CHEBI:29105"/>
    </cofactor>
</comment>
<accession>A0A7W6WMA3</accession>
<evidence type="ECO:0000256" key="8">
    <source>
        <dbReference type="ARBA" id="ARBA00022833"/>
    </source>
</evidence>
<dbReference type="Pfam" id="PF07687">
    <property type="entry name" value="M20_dimer"/>
    <property type="match status" value="1"/>
</dbReference>
<evidence type="ECO:0000256" key="9">
    <source>
        <dbReference type="ARBA" id="ARBA00023285"/>
    </source>
</evidence>
<sequence>MPPARLTSTEMLGRLVGFDTTSRNSNLDLMAFVQDYLSQHGVASRLVPSEDGQKANLYATIGPTDRGGVMLSGHTDVVPVDGQDWHTDPFTLTERDGRLYGRGTTDMKGFVAVALAMVPDFVAAPLTTPVHLAFSYDEEVGCIGVRRLIDMLNGQAVRPSLCIVGEPTSMEVVIAHKGKRSYAVHVRGLEAHSSLAPRGVNAIEYAAELIAHMKGMARRLEADGPFDPEFDIPHTTIHVGTIQGGTALNIVPLDCRFRFEFRYLPTDDHARLLAEIQDFVDAELHPRMHAVDPSTGITITEATAFPALDTRADADVVAFAKALAGRNDHAKVAFGTEAGLFQTTADVPTVVCGPGSIAQAHKPNEFIEAAHLDRCEDFMRRLIGRLSGE</sequence>
<comment type="similarity">
    <text evidence="2">Belongs to the peptidase M20A family. ArgE subfamily.</text>
</comment>
<evidence type="ECO:0000256" key="2">
    <source>
        <dbReference type="ARBA" id="ARBA00005691"/>
    </source>
</evidence>
<dbReference type="NCBIfam" id="TIGR01892">
    <property type="entry name" value="AcOrn-deacetyl"/>
    <property type="match status" value="1"/>
</dbReference>
<organism evidence="11 12">
    <name type="scientific">Roseospira goensis</name>
    <dbReference type="NCBI Taxonomy" id="391922"/>
    <lineage>
        <taxon>Bacteria</taxon>
        <taxon>Pseudomonadati</taxon>
        <taxon>Pseudomonadota</taxon>
        <taxon>Alphaproteobacteria</taxon>
        <taxon>Rhodospirillales</taxon>
        <taxon>Rhodospirillaceae</taxon>
        <taxon>Roseospira</taxon>
    </lineage>
</organism>
<dbReference type="CDD" id="cd03894">
    <property type="entry name" value="M20_ArgE"/>
    <property type="match status" value="1"/>
</dbReference>
<dbReference type="Proteomes" id="UP000555728">
    <property type="component" value="Unassembled WGS sequence"/>
</dbReference>
<dbReference type="Gene3D" id="3.40.630.10">
    <property type="entry name" value="Zn peptidases"/>
    <property type="match status" value="1"/>
</dbReference>
<dbReference type="SUPFAM" id="SSF53187">
    <property type="entry name" value="Zn-dependent exopeptidases"/>
    <property type="match status" value="1"/>
</dbReference>
<evidence type="ECO:0000256" key="6">
    <source>
        <dbReference type="ARBA" id="ARBA00022723"/>
    </source>
</evidence>
<dbReference type="GO" id="GO:0046872">
    <property type="term" value="F:metal ion binding"/>
    <property type="evidence" value="ECO:0007669"/>
    <property type="project" value="UniProtKB-KW"/>
</dbReference>
<keyword evidence="5" id="KW-0028">Amino-acid biosynthesis</keyword>
<keyword evidence="6" id="KW-0479">Metal-binding</keyword>
<evidence type="ECO:0000256" key="5">
    <source>
        <dbReference type="ARBA" id="ARBA00022605"/>
    </source>
</evidence>
<dbReference type="RefSeq" id="WP_343056404.1">
    <property type="nucleotide sequence ID" value="NZ_JACIGI010000041.1"/>
</dbReference>
<dbReference type="Gene3D" id="3.30.70.360">
    <property type="match status" value="1"/>
</dbReference>
<keyword evidence="8" id="KW-0862">Zinc</keyword>
<dbReference type="InterPro" id="IPR036264">
    <property type="entry name" value="Bact_exopeptidase_dim_dom"/>
</dbReference>
<dbReference type="GO" id="GO:0006526">
    <property type="term" value="P:L-arginine biosynthetic process"/>
    <property type="evidence" value="ECO:0007669"/>
    <property type="project" value="UniProtKB-KW"/>
</dbReference>
<dbReference type="PANTHER" id="PTHR43808:SF31">
    <property type="entry name" value="N-ACETYL-L-CITRULLINE DEACETYLASE"/>
    <property type="match status" value="1"/>
</dbReference>
<name>A0A7W6WMA3_9PROT</name>
<dbReference type="AlphaFoldDB" id="A0A7W6WMA3"/>
<dbReference type="PROSITE" id="PS00759">
    <property type="entry name" value="ARGE_DAPE_CPG2_2"/>
    <property type="match status" value="1"/>
</dbReference>
<evidence type="ECO:0000256" key="7">
    <source>
        <dbReference type="ARBA" id="ARBA00022801"/>
    </source>
</evidence>
<comment type="caution">
    <text evidence="11">The sequence shown here is derived from an EMBL/GenBank/DDBJ whole genome shotgun (WGS) entry which is preliminary data.</text>
</comment>
<dbReference type="InterPro" id="IPR002933">
    <property type="entry name" value="Peptidase_M20"/>
</dbReference>
<feature type="domain" description="Peptidase M20 dimerisation" evidence="10">
    <location>
        <begin position="174"/>
        <end position="286"/>
    </location>
</feature>
<evidence type="ECO:0000313" key="11">
    <source>
        <dbReference type="EMBL" id="MBB4287563.1"/>
    </source>
</evidence>
<dbReference type="SUPFAM" id="SSF55031">
    <property type="entry name" value="Bacterial exopeptidase dimerisation domain"/>
    <property type="match status" value="1"/>
</dbReference>
<keyword evidence="3" id="KW-0963">Cytoplasm</keyword>
<keyword evidence="4" id="KW-0055">Arginine biosynthesis</keyword>